<name>X1DQ27_9ZZZZ</name>
<proteinExistence type="predicted"/>
<dbReference type="EMBL" id="BART01026572">
    <property type="protein sequence ID" value="GAG98506.1"/>
    <property type="molecule type" value="Genomic_DNA"/>
</dbReference>
<dbReference type="GO" id="GO:0005886">
    <property type="term" value="C:plasma membrane"/>
    <property type="evidence" value="ECO:0007669"/>
    <property type="project" value="TreeGrafter"/>
</dbReference>
<evidence type="ECO:0008006" key="3">
    <source>
        <dbReference type="Google" id="ProtNLM"/>
    </source>
</evidence>
<keyword evidence="1" id="KW-0472">Membrane</keyword>
<evidence type="ECO:0000256" key="1">
    <source>
        <dbReference type="SAM" id="Phobius"/>
    </source>
</evidence>
<dbReference type="SUPFAM" id="SSF82693">
    <property type="entry name" value="Multidrug efflux transporter AcrB pore domain, PN1, PN2, PC1 and PC2 subdomains"/>
    <property type="match status" value="1"/>
</dbReference>
<dbReference type="InterPro" id="IPR001036">
    <property type="entry name" value="Acrflvin-R"/>
</dbReference>
<dbReference type="GO" id="GO:0042910">
    <property type="term" value="F:xenobiotic transmembrane transporter activity"/>
    <property type="evidence" value="ECO:0007669"/>
    <property type="project" value="TreeGrafter"/>
</dbReference>
<dbReference type="Gene3D" id="3.30.2090.10">
    <property type="entry name" value="Multidrug efflux transporter AcrB TolC docking domain, DN and DC subdomains"/>
    <property type="match status" value="1"/>
</dbReference>
<dbReference type="PANTHER" id="PTHR32063">
    <property type="match status" value="1"/>
</dbReference>
<dbReference type="PANTHER" id="PTHR32063:SF33">
    <property type="entry name" value="RND SUPERFAMILY EFFLUX PUMP PERMEASE COMPONENT"/>
    <property type="match status" value="1"/>
</dbReference>
<keyword evidence="1" id="KW-1133">Transmembrane helix</keyword>
<dbReference type="InterPro" id="IPR027463">
    <property type="entry name" value="AcrB_DN_DC_subdom"/>
</dbReference>
<reference evidence="2" key="1">
    <citation type="journal article" date="2014" name="Front. Microbiol.">
        <title>High frequency of phylogenetically diverse reductive dehalogenase-homologous genes in deep subseafloor sedimentary metagenomes.</title>
        <authorList>
            <person name="Kawai M."/>
            <person name="Futagami T."/>
            <person name="Toyoda A."/>
            <person name="Takaki Y."/>
            <person name="Nishi S."/>
            <person name="Hori S."/>
            <person name="Arai W."/>
            <person name="Tsubouchi T."/>
            <person name="Morono Y."/>
            <person name="Uchiyama I."/>
            <person name="Ito T."/>
            <person name="Fujiyama A."/>
            <person name="Inagaki F."/>
            <person name="Takami H."/>
        </authorList>
    </citation>
    <scope>NUCLEOTIDE SEQUENCE</scope>
    <source>
        <strain evidence="2">Expedition CK06-06</strain>
    </source>
</reference>
<keyword evidence="1" id="KW-0812">Transmembrane</keyword>
<accession>X1DQ27</accession>
<gene>
    <name evidence="2" type="ORF">S01H4_47354</name>
</gene>
<protein>
    <recommendedName>
        <fullName evidence="3">Acriflavin resistance protein</fullName>
    </recommendedName>
</protein>
<feature type="transmembrane region" description="Helical" evidence="1">
    <location>
        <begin position="12"/>
        <end position="30"/>
    </location>
</feature>
<feature type="non-terminal residue" evidence="2">
    <location>
        <position position="221"/>
    </location>
</feature>
<organism evidence="2">
    <name type="scientific">marine sediment metagenome</name>
    <dbReference type="NCBI Taxonomy" id="412755"/>
    <lineage>
        <taxon>unclassified sequences</taxon>
        <taxon>metagenomes</taxon>
        <taxon>ecological metagenomes</taxon>
    </lineage>
</organism>
<dbReference type="Gene3D" id="3.30.70.1430">
    <property type="entry name" value="Multidrug efflux transporter AcrB pore domain"/>
    <property type="match status" value="1"/>
</dbReference>
<sequence length="221" mass="25028">MKRVLAFFVRYPIWANVLMFTIVGFGIISWSQMKYSFFPEIPPDFINVEVEYIGASPEEVEEGVVLKIEENLEGIEGVDRVTSVSRENFGTVIVEVLRGQDIHKVLQDVKNAVDKIGSFPKGSEQPVVYERKYRSHAMSVVLYGDTDLFNLKYVAEQIRDDFLDSPEMSQVNITGLPNIEFAVEVKESDMRRYELTFNEISAAIAAANINISGGKLETKMK</sequence>
<comment type="caution">
    <text evidence="2">The sequence shown here is derived from an EMBL/GenBank/DDBJ whole genome shotgun (WGS) entry which is preliminary data.</text>
</comment>
<dbReference type="Gene3D" id="1.20.1640.10">
    <property type="entry name" value="Multidrug efflux transporter AcrB transmembrane domain"/>
    <property type="match status" value="1"/>
</dbReference>
<dbReference type="AlphaFoldDB" id="X1DQ27"/>
<dbReference type="Gene3D" id="3.30.70.1320">
    <property type="entry name" value="Multidrug efflux transporter AcrB pore domain like"/>
    <property type="match status" value="1"/>
</dbReference>
<dbReference type="Pfam" id="PF00873">
    <property type="entry name" value="ACR_tran"/>
    <property type="match status" value="1"/>
</dbReference>
<evidence type="ECO:0000313" key="2">
    <source>
        <dbReference type="EMBL" id="GAG98506.1"/>
    </source>
</evidence>